<feature type="transmembrane region" description="Helical" evidence="6">
    <location>
        <begin position="155"/>
        <end position="178"/>
    </location>
</feature>
<feature type="transmembrane region" description="Helical" evidence="6">
    <location>
        <begin position="190"/>
        <end position="208"/>
    </location>
</feature>
<evidence type="ECO:0000256" key="1">
    <source>
        <dbReference type="ARBA" id="ARBA00004141"/>
    </source>
</evidence>
<feature type="transmembrane region" description="Helical" evidence="6">
    <location>
        <begin position="126"/>
        <end position="149"/>
    </location>
</feature>
<dbReference type="InterPro" id="IPR000412">
    <property type="entry name" value="ABC_2_transport"/>
</dbReference>
<reference evidence="8 9" key="1">
    <citation type="submission" date="2019-09" db="EMBL/GenBank/DDBJ databases">
        <title>Goodfellowia gen. nov., a new genus of the Pseudonocardineae related to Actinoalloteichus, containing Goodfellowia coeruleoviolacea gen. nov., comb. nov. gen. nov., comb. nov.</title>
        <authorList>
            <person name="Labeda D."/>
        </authorList>
    </citation>
    <scope>NUCLEOTIDE SEQUENCE [LARGE SCALE GENOMIC DNA]</scope>
    <source>
        <strain evidence="8 9">AN110305</strain>
    </source>
</reference>
<evidence type="ECO:0000256" key="4">
    <source>
        <dbReference type="ARBA" id="ARBA00023136"/>
    </source>
</evidence>
<reference evidence="8 9" key="2">
    <citation type="submission" date="2019-09" db="EMBL/GenBank/DDBJ databases">
        <authorList>
            <person name="Jin C."/>
        </authorList>
    </citation>
    <scope>NUCLEOTIDE SEQUENCE [LARGE SCALE GENOMIC DNA]</scope>
    <source>
        <strain evidence="8 9">AN110305</strain>
    </source>
</reference>
<dbReference type="PROSITE" id="PS51012">
    <property type="entry name" value="ABC_TM2"/>
    <property type="match status" value="1"/>
</dbReference>
<dbReference type="GO" id="GO:0140359">
    <property type="term" value="F:ABC-type transporter activity"/>
    <property type="evidence" value="ECO:0007669"/>
    <property type="project" value="InterPro"/>
</dbReference>
<evidence type="ECO:0000256" key="6">
    <source>
        <dbReference type="RuleBase" id="RU361157"/>
    </source>
</evidence>
<feature type="transmembrane region" description="Helical" evidence="6">
    <location>
        <begin position="248"/>
        <end position="266"/>
    </location>
</feature>
<accession>A0A5B2XQD7</accession>
<keyword evidence="9" id="KW-1185">Reference proteome</keyword>
<keyword evidence="5" id="KW-0046">Antibiotic resistance</keyword>
<protein>
    <recommendedName>
        <fullName evidence="6">Transport permease protein</fullName>
    </recommendedName>
</protein>
<evidence type="ECO:0000313" key="8">
    <source>
        <dbReference type="EMBL" id="KAA2266148.1"/>
    </source>
</evidence>
<name>A0A5B2XQD7_9PSEU</name>
<dbReference type="InterPro" id="IPR047817">
    <property type="entry name" value="ABC2_TM_bact-type"/>
</dbReference>
<comment type="similarity">
    <text evidence="6">Belongs to the ABC-2 integral membrane protein family.</text>
</comment>
<organism evidence="8 9">
    <name type="scientific">Solihabitans fulvus</name>
    <dbReference type="NCBI Taxonomy" id="1892852"/>
    <lineage>
        <taxon>Bacteria</taxon>
        <taxon>Bacillati</taxon>
        <taxon>Actinomycetota</taxon>
        <taxon>Actinomycetes</taxon>
        <taxon>Pseudonocardiales</taxon>
        <taxon>Pseudonocardiaceae</taxon>
        <taxon>Solihabitans</taxon>
    </lineage>
</organism>
<dbReference type="EMBL" id="VUOB01000003">
    <property type="protein sequence ID" value="KAA2266148.1"/>
    <property type="molecule type" value="Genomic_DNA"/>
</dbReference>
<evidence type="ECO:0000256" key="5">
    <source>
        <dbReference type="ARBA" id="ARBA00023251"/>
    </source>
</evidence>
<keyword evidence="2 6" id="KW-0812">Transmembrane</keyword>
<dbReference type="InterPro" id="IPR013525">
    <property type="entry name" value="ABC2_TM"/>
</dbReference>
<gene>
    <name evidence="8" type="ORF">F0L68_03260</name>
</gene>
<dbReference type="GO" id="GO:0043190">
    <property type="term" value="C:ATP-binding cassette (ABC) transporter complex"/>
    <property type="evidence" value="ECO:0007669"/>
    <property type="project" value="InterPro"/>
</dbReference>
<keyword evidence="4 6" id="KW-0472">Membrane</keyword>
<dbReference type="PANTHER" id="PTHR43229:SF2">
    <property type="entry name" value="NODULATION PROTEIN J"/>
    <property type="match status" value="1"/>
</dbReference>
<dbReference type="PRINTS" id="PR00164">
    <property type="entry name" value="ABC2TRNSPORT"/>
</dbReference>
<evidence type="ECO:0000256" key="2">
    <source>
        <dbReference type="ARBA" id="ARBA00022692"/>
    </source>
</evidence>
<dbReference type="PANTHER" id="PTHR43229">
    <property type="entry name" value="NODULATION PROTEIN J"/>
    <property type="match status" value="1"/>
</dbReference>
<evidence type="ECO:0000313" key="9">
    <source>
        <dbReference type="Proteomes" id="UP000323454"/>
    </source>
</evidence>
<dbReference type="GO" id="GO:0046677">
    <property type="term" value="P:response to antibiotic"/>
    <property type="evidence" value="ECO:0007669"/>
    <property type="project" value="UniProtKB-KW"/>
</dbReference>
<proteinExistence type="inferred from homology"/>
<dbReference type="InterPro" id="IPR051784">
    <property type="entry name" value="Nod_factor_ABC_transporter"/>
</dbReference>
<dbReference type="PIRSF" id="PIRSF006648">
    <property type="entry name" value="DrrB"/>
    <property type="match status" value="1"/>
</dbReference>
<keyword evidence="6" id="KW-0813">Transport</keyword>
<comment type="caution">
    <text evidence="8">The sequence shown here is derived from an EMBL/GenBank/DDBJ whole genome shotgun (WGS) entry which is preliminary data.</text>
</comment>
<dbReference type="AlphaFoldDB" id="A0A5B2XQD7"/>
<sequence length="272" mass="28914">MTGPTTTIRSTGTVVGSWRATWLVIEGLWTWYRRSWRATVVSSVLQPVLMLLALGFGFGSQVQPGDATGGLRYVAYLAPALLVSGAIQNAGGESTYPVLSAFKWQKTYWGVVATPISPGQLLSGQLLWIALRLLGSGAVYLAIAALFGAVTGPGVLLSLLFAVLAGMAFCAPVVAFSASRDDDGQGFAGLFRFVVMPMTLFAGTFFPISQLPAWVRPLAWLTPVWHGNELARGAAFGTLRPLATLGHVGYLVALLVAGALLACRLFRRRLAV</sequence>
<evidence type="ECO:0000259" key="7">
    <source>
        <dbReference type="PROSITE" id="PS51012"/>
    </source>
</evidence>
<keyword evidence="6" id="KW-1003">Cell membrane</keyword>
<keyword evidence="3 6" id="KW-1133">Transmembrane helix</keyword>
<evidence type="ECO:0000256" key="3">
    <source>
        <dbReference type="ARBA" id="ARBA00022989"/>
    </source>
</evidence>
<dbReference type="Pfam" id="PF01061">
    <property type="entry name" value="ABC2_membrane"/>
    <property type="match status" value="1"/>
</dbReference>
<comment type="caution">
    <text evidence="6">Lacks conserved residue(s) required for the propagation of feature annotation.</text>
</comment>
<dbReference type="RefSeq" id="WP_149847886.1">
    <property type="nucleotide sequence ID" value="NZ_VUOB01000003.1"/>
</dbReference>
<feature type="domain" description="ABC transmembrane type-2" evidence="7">
    <location>
        <begin position="38"/>
        <end position="269"/>
    </location>
</feature>
<dbReference type="OrthoDB" id="9778589at2"/>
<dbReference type="Proteomes" id="UP000323454">
    <property type="component" value="Unassembled WGS sequence"/>
</dbReference>
<comment type="subcellular location">
    <subcellularLocation>
        <location evidence="6">Cell membrane</location>
        <topology evidence="6">Multi-pass membrane protein</topology>
    </subcellularLocation>
    <subcellularLocation>
        <location evidence="1">Membrane</location>
        <topology evidence="1">Multi-pass membrane protein</topology>
    </subcellularLocation>
</comment>
<feature type="transmembrane region" description="Helical" evidence="6">
    <location>
        <begin position="38"/>
        <end position="58"/>
    </location>
</feature>